<protein>
    <recommendedName>
        <fullName evidence="11 12">Replicative DNA helicase</fullName>
        <ecNumber evidence="11 12">5.6.2.3</ecNumber>
    </recommendedName>
</protein>
<dbReference type="SUPFAM" id="SSF52540">
    <property type="entry name" value="P-loop containing nucleoside triphosphate hydrolases"/>
    <property type="match status" value="1"/>
</dbReference>
<keyword evidence="5 12" id="KW-0378">Hydrolase</keyword>
<keyword evidence="7 12" id="KW-0067">ATP-binding</keyword>
<dbReference type="Pfam" id="PF03796">
    <property type="entry name" value="DnaB_C"/>
    <property type="match status" value="1"/>
</dbReference>
<evidence type="ECO:0000256" key="11">
    <source>
        <dbReference type="NCBIfam" id="TIGR00665"/>
    </source>
</evidence>
<dbReference type="Proteomes" id="UP001500305">
    <property type="component" value="Unassembled WGS sequence"/>
</dbReference>
<keyword evidence="4 12" id="KW-0547">Nucleotide-binding</keyword>
<accession>A0ABN3EU16</accession>
<evidence type="ECO:0000256" key="4">
    <source>
        <dbReference type="ARBA" id="ARBA00022741"/>
    </source>
</evidence>
<name>A0ABN3EU16_9ACTN</name>
<evidence type="ECO:0000256" key="7">
    <source>
        <dbReference type="ARBA" id="ARBA00022840"/>
    </source>
</evidence>
<dbReference type="InterPro" id="IPR007693">
    <property type="entry name" value="DNA_helicase_DnaB-like_N"/>
</dbReference>
<dbReference type="InterPro" id="IPR007692">
    <property type="entry name" value="DNA_helicase_DnaB"/>
</dbReference>
<dbReference type="RefSeq" id="WP_344640235.1">
    <property type="nucleotide sequence ID" value="NZ_BAAATR010000042.1"/>
</dbReference>
<evidence type="ECO:0000256" key="3">
    <source>
        <dbReference type="ARBA" id="ARBA00022705"/>
    </source>
</evidence>
<dbReference type="InterPro" id="IPR007694">
    <property type="entry name" value="DNA_helicase_DnaB-like_C"/>
</dbReference>
<evidence type="ECO:0000259" key="14">
    <source>
        <dbReference type="PROSITE" id="PS51199"/>
    </source>
</evidence>
<evidence type="ECO:0000256" key="10">
    <source>
        <dbReference type="ARBA" id="ARBA00048954"/>
    </source>
</evidence>
<dbReference type="EMBL" id="BAAATR010000042">
    <property type="protein sequence ID" value="GAA2270923.1"/>
    <property type="molecule type" value="Genomic_DNA"/>
</dbReference>
<comment type="function">
    <text evidence="12">The main replicative DNA helicase, it participates in initiation and elongation during chromosome replication. Travels ahead of the DNA replisome, separating dsDNA into templates for DNA synthesis. A processive ATP-dependent 5'-3' DNA helicase it has DNA-dependent ATPase activity.</text>
</comment>
<comment type="similarity">
    <text evidence="1 12">Belongs to the helicase family. DnaB subfamily.</text>
</comment>
<dbReference type="PANTHER" id="PTHR30153:SF2">
    <property type="entry name" value="REPLICATIVE DNA HELICASE"/>
    <property type="match status" value="1"/>
</dbReference>
<feature type="domain" description="SF4 helicase" evidence="14">
    <location>
        <begin position="235"/>
        <end position="500"/>
    </location>
</feature>
<evidence type="ECO:0000313" key="16">
    <source>
        <dbReference type="Proteomes" id="UP001500305"/>
    </source>
</evidence>
<organism evidence="15 16">
    <name type="scientific">Kitasatospora cystarginea</name>
    <dbReference type="NCBI Taxonomy" id="58350"/>
    <lineage>
        <taxon>Bacteria</taxon>
        <taxon>Bacillati</taxon>
        <taxon>Actinomycetota</taxon>
        <taxon>Actinomycetes</taxon>
        <taxon>Kitasatosporales</taxon>
        <taxon>Streptomycetaceae</taxon>
        <taxon>Kitasatospora</taxon>
    </lineage>
</organism>
<proteinExistence type="inferred from homology"/>
<dbReference type="EC" id="5.6.2.3" evidence="11 12"/>
<evidence type="ECO:0000256" key="9">
    <source>
        <dbReference type="ARBA" id="ARBA00023235"/>
    </source>
</evidence>
<keyword evidence="8 12" id="KW-0238">DNA-binding</keyword>
<dbReference type="NCBIfam" id="TIGR00665">
    <property type="entry name" value="DnaB"/>
    <property type="match status" value="1"/>
</dbReference>
<keyword evidence="6 12" id="KW-0347">Helicase</keyword>
<gene>
    <name evidence="15" type="primary">dnaB_2</name>
    <name evidence="15" type="ORF">GCM10010430_65970</name>
</gene>
<evidence type="ECO:0000256" key="12">
    <source>
        <dbReference type="RuleBase" id="RU362085"/>
    </source>
</evidence>
<reference evidence="15 16" key="1">
    <citation type="journal article" date="2019" name="Int. J. Syst. Evol. Microbiol.">
        <title>The Global Catalogue of Microorganisms (GCM) 10K type strain sequencing project: providing services to taxonomists for standard genome sequencing and annotation.</title>
        <authorList>
            <consortium name="The Broad Institute Genomics Platform"/>
            <consortium name="The Broad Institute Genome Sequencing Center for Infectious Disease"/>
            <person name="Wu L."/>
            <person name="Ma J."/>
        </authorList>
    </citation>
    <scope>NUCLEOTIDE SEQUENCE [LARGE SCALE GENOMIC DNA]</scope>
    <source>
        <strain evidence="15 16">JCM 7356</strain>
    </source>
</reference>
<evidence type="ECO:0000256" key="13">
    <source>
        <dbReference type="SAM" id="MobiDB-lite"/>
    </source>
</evidence>
<dbReference type="SUPFAM" id="SSF48024">
    <property type="entry name" value="N-terminal domain of DnaB helicase"/>
    <property type="match status" value="1"/>
</dbReference>
<comment type="caution">
    <text evidence="15">The sequence shown here is derived from an EMBL/GenBank/DDBJ whole genome shotgun (WGS) entry which is preliminary data.</text>
</comment>
<sequence>MNELRDGQESQDLTGDHVLEFRSLPYDPYDNPCVKAPPTSGRGLPVDHRRREDRDAGAALSFERLPPQDLAAEQSVLGGMLLSKEVISEVVEILKPADYYRPAHELIHSAIVALYNAGEPADPITVVSELAKRGALARVGGPDYLHTLVSSVPTAANAGYYAAIVHELAVLRRLVEAGQRIAGMGYAAEGDVDDIIQAAQRAVYEAVGQWSVSTPYALVRDDVAGFFDDLDAAKTRMELAGVSTGFADLDALTSGLLPGQLIVIGARPAVGKSTLALDLSRACAIHQGRTVAFFSLEMSRKELVQRTFSAEARVALHHIRSGSVDDDDVARLARRTTDIMSAPLVIDDSQELTIMEIRSRARRIAQQYNGLGLVVVDYLQLMQSGSAKRYGNRQEEVSDMSRNLKLMAKELECPVVALSQLNRASEQRDDRRPHVSDLRESGSIEQDADIVILLHREDAYNKDSPRVGEMELNVAKHRGGPTAVITASFQGPYCRIVNRV</sequence>
<evidence type="ECO:0000256" key="8">
    <source>
        <dbReference type="ARBA" id="ARBA00023125"/>
    </source>
</evidence>
<dbReference type="Gene3D" id="3.40.50.300">
    <property type="entry name" value="P-loop containing nucleotide triphosphate hydrolases"/>
    <property type="match status" value="1"/>
</dbReference>
<comment type="catalytic activity">
    <reaction evidence="10 12">
        <text>ATP + H2O = ADP + phosphate + H(+)</text>
        <dbReference type="Rhea" id="RHEA:13065"/>
        <dbReference type="ChEBI" id="CHEBI:15377"/>
        <dbReference type="ChEBI" id="CHEBI:15378"/>
        <dbReference type="ChEBI" id="CHEBI:30616"/>
        <dbReference type="ChEBI" id="CHEBI:43474"/>
        <dbReference type="ChEBI" id="CHEBI:456216"/>
        <dbReference type="EC" id="5.6.2.3"/>
    </reaction>
</comment>
<dbReference type="InterPro" id="IPR036185">
    <property type="entry name" value="DNA_heli_DnaB-like_N_sf"/>
</dbReference>
<evidence type="ECO:0000256" key="5">
    <source>
        <dbReference type="ARBA" id="ARBA00022801"/>
    </source>
</evidence>
<dbReference type="PROSITE" id="PS51199">
    <property type="entry name" value="SF4_HELICASE"/>
    <property type="match status" value="1"/>
</dbReference>
<evidence type="ECO:0000313" key="15">
    <source>
        <dbReference type="EMBL" id="GAA2270923.1"/>
    </source>
</evidence>
<evidence type="ECO:0000256" key="6">
    <source>
        <dbReference type="ARBA" id="ARBA00022806"/>
    </source>
</evidence>
<dbReference type="InterPro" id="IPR027417">
    <property type="entry name" value="P-loop_NTPase"/>
</dbReference>
<keyword evidence="3 12" id="KW-0235">DNA replication</keyword>
<dbReference type="GO" id="GO:0004386">
    <property type="term" value="F:helicase activity"/>
    <property type="evidence" value="ECO:0007669"/>
    <property type="project" value="UniProtKB-KW"/>
</dbReference>
<dbReference type="SMART" id="SM00382">
    <property type="entry name" value="AAA"/>
    <property type="match status" value="1"/>
</dbReference>
<keyword evidence="2 12" id="KW-0639">Primosome</keyword>
<evidence type="ECO:0000256" key="2">
    <source>
        <dbReference type="ARBA" id="ARBA00022515"/>
    </source>
</evidence>
<dbReference type="CDD" id="cd00984">
    <property type="entry name" value="DnaB_C"/>
    <property type="match status" value="1"/>
</dbReference>
<keyword evidence="9" id="KW-0413">Isomerase</keyword>
<dbReference type="Pfam" id="PF00772">
    <property type="entry name" value="DnaB"/>
    <property type="match status" value="1"/>
</dbReference>
<dbReference type="InterPro" id="IPR003593">
    <property type="entry name" value="AAA+_ATPase"/>
</dbReference>
<dbReference type="Gene3D" id="1.10.860.10">
    <property type="entry name" value="DNAb Helicase, Chain A"/>
    <property type="match status" value="1"/>
</dbReference>
<dbReference type="PANTHER" id="PTHR30153">
    <property type="entry name" value="REPLICATIVE DNA HELICASE DNAB"/>
    <property type="match status" value="1"/>
</dbReference>
<feature type="region of interest" description="Disordered" evidence="13">
    <location>
        <begin position="30"/>
        <end position="53"/>
    </location>
</feature>
<keyword evidence="16" id="KW-1185">Reference proteome</keyword>
<dbReference type="InterPro" id="IPR016136">
    <property type="entry name" value="DNA_helicase_N/primase_C"/>
</dbReference>
<evidence type="ECO:0000256" key="1">
    <source>
        <dbReference type="ARBA" id="ARBA00008428"/>
    </source>
</evidence>